<sequence length="201" mass="23008">MTVSKEDLLKDSEFDPNGVERIAFRKVNHPIAIVEPDPTWPEHFALAKKRIEAAIGDIAISIHHVGSTSVPNLPAKAVIDIDLTVRDINDEASYVSQLESQGFHFLLREPHWHGHRFFCDYGDVPTNLHVWGPDCPEAARHKIFTDWLRKNEDDKKLYENIKRESAAASIASGEDVIEYNNRKQNVIREILRRAFKDLGYL</sequence>
<evidence type="ECO:0000313" key="1">
    <source>
        <dbReference type="EMBL" id="RBR23425.1"/>
    </source>
</evidence>
<dbReference type="Gene3D" id="3.30.460.10">
    <property type="entry name" value="Beta Polymerase, domain 2"/>
    <property type="match status" value="1"/>
</dbReference>
<evidence type="ECO:0008006" key="3">
    <source>
        <dbReference type="Google" id="ProtNLM"/>
    </source>
</evidence>
<dbReference type="OrthoDB" id="630895at2759"/>
<protein>
    <recommendedName>
        <fullName evidence="3">GrpB domain protein</fullName>
    </recommendedName>
</protein>
<dbReference type="InterPro" id="IPR043519">
    <property type="entry name" value="NT_sf"/>
</dbReference>
<dbReference type="SUPFAM" id="SSF81301">
    <property type="entry name" value="Nucleotidyltransferase"/>
    <property type="match status" value="1"/>
</dbReference>
<dbReference type="EMBL" id="QKXC01000075">
    <property type="protein sequence ID" value="RBR23425.1"/>
    <property type="molecule type" value="Genomic_DNA"/>
</dbReference>
<comment type="caution">
    <text evidence="1">The sequence shown here is derived from an EMBL/GenBank/DDBJ whole genome shotgun (WGS) entry which is preliminary data.</text>
</comment>
<dbReference type="PANTHER" id="PTHR34822:SF1">
    <property type="entry name" value="GRPB FAMILY PROTEIN"/>
    <property type="match status" value="1"/>
</dbReference>
<keyword evidence="2" id="KW-1185">Reference proteome</keyword>
<dbReference type="InterPro" id="IPR007344">
    <property type="entry name" value="GrpB/CoaE"/>
</dbReference>
<dbReference type="AlphaFoldDB" id="A0A366S454"/>
<dbReference type="GeneID" id="41993249"/>
<dbReference type="Pfam" id="PF04229">
    <property type="entry name" value="GrpB"/>
    <property type="match status" value="1"/>
</dbReference>
<dbReference type="RefSeq" id="XP_031018016.1">
    <property type="nucleotide sequence ID" value="XM_031157953.1"/>
</dbReference>
<reference evidence="1 2" key="1">
    <citation type="submission" date="2018-06" db="EMBL/GenBank/DDBJ databases">
        <title>Fusarium incarnatum-equiseti species complex species 28.</title>
        <authorList>
            <person name="Gardiner D.M."/>
        </authorList>
    </citation>
    <scope>NUCLEOTIDE SEQUENCE [LARGE SCALE GENOMIC DNA]</scope>
    <source>
        <strain evidence="1 2">FIESC_28</strain>
    </source>
</reference>
<name>A0A366S454_9HYPO</name>
<dbReference type="PANTHER" id="PTHR34822">
    <property type="entry name" value="GRPB DOMAIN PROTEIN (AFU_ORTHOLOGUE AFUA_1G01530)"/>
    <property type="match status" value="1"/>
</dbReference>
<dbReference type="Proteomes" id="UP000253153">
    <property type="component" value="Unassembled WGS sequence"/>
</dbReference>
<proteinExistence type="predicted"/>
<gene>
    <name evidence="1" type="ORF">FIESC28_03804</name>
</gene>
<organism evidence="1 2">
    <name type="scientific">Fusarium coffeatum</name>
    <dbReference type="NCBI Taxonomy" id="231269"/>
    <lineage>
        <taxon>Eukaryota</taxon>
        <taxon>Fungi</taxon>
        <taxon>Dikarya</taxon>
        <taxon>Ascomycota</taxon>
        <taxon>Pezizomycotina</taxon>
        <taxon>Sordariomycetes</taxon>
        <taxon>Hypocreomycetidae</taxon>
        <taxon>Hypocreales</taxon>
        <taxon>Nectriaceae</taxon>
        <taxon>Fusarium</taxon>
        <taxon>Fusarium incarnatum-equiseti species complex</taxon>
    </lineage>
</organism>
<evidence type="ECO:0000313" key="2">
    <source>
        <dbReference type="Proteomes" id="UP000253153"/>
    </source>
</evidence>
<accession>A0A366S454</accession>